<dbReference type="EMBL" id="BSRI01000002">
    <property type="protein sequence ID" value="GLV58663.1"/>
    <property type="molecule type" value="Genomic_DNA"/>
</dbReference>
<proteinExistence type="predicted"/>
<gene>
    <name evidence="4" type="ORF">KDH_54930</name>
</gene>
<feature type="domain" description="N-acetyltransferase" evidence="3">
    <location>
        <begin position="3"/>
        <end position="160"/>
    </location>
</feature>
<sequence length="160" mass="18020">MSVSIRLMSDEDIKPIVQLSLLAWAPVFDSFQQVLGKSIYALVYPDWKKQQQEVVEKYCRDGRTTVYVADVDGCVAGFITYTINDEDKTGEVDLLAVHPEYQNRGIGTELNTFVFDRMKERGIKLASVGTGGDPGHAPARRSYEKAGYIGLPLMRYYKDL</sequence>
<dbReference type="InterPro" id="IPR050832">
    <property type="entry name" value="Bact_Acetyltransf"/>
</dbReference>
<dbReference type="Pfam" id="PF00583">
    <property type="entry name" value="Acetyltransf_1"/>
    <property type="match status" value="1"/>
</dbReference>
<evidence type="ECO:0000256" key="2">
    <source>
        <dbReference type="ARBA" id="ARBA00023315"/>
    </source>
</evidence>
<keyword evidence="2" id="KW-0012">Acyltransferase</keyword>
<dbReference type="RefSeq" id="WP_338254952.1">
    <property type="nucleotide sequence ID" value="NZ_BSRI01000002.1"/>
</dbReference>
<name>A0ABQ6FWL2_9CHLR</name>
<dbReference type="PROSITE" id="PS51186">
    <property type="entry name" value="GNAT"/>
    <property type="match status" value="1"/>
</dbReference>
<dbReference type="CDD" id="cd04301">
    <property type="entry name" value="NAT_SF"/>
    <property type="match status" value="1"/>
</dbReference>
<organism evidence="4 5">
    <name type="scientific">Dictyobacter halimunensis</name>
    <dbReference type="NCBI Taxonomy" id="3026934"/>
    <lineage>
        <taxon>Bacteria</taxon>
        <taxon>Bacillati</taxon>
        <taxon>Chloroflexota</taxon>
        <taxon>Ktedonobacteria</taxon>
        <taxon>Ktedonobacterales</taxon>
        <taxon>Dictyobacteraceae</taxon>
        <taxon>Dictyobacter</taxon>
    </lineage>
</organism>
<evidence type="ECO:0000259" key="3">
    <source>
        <dbReference type="PROSITE" id="PS51186"/>
    </source>
</evidence>
<keyword evidence="5" id="KW-1185">Reference proteome</keyword>
<reference evidence="4 5" key="1">
    <citation type="submission" date="2023-02" db="EMBL/GenBank/DDBJ databases">
        <title>Dictyobacter halimunensis sp. nov., a new member of the class Ktedonobacteria from forest soil in a geothermal area.</title>
        <authorList>
            <person name="Rachmania M.K."/>
            <person name="Ningsih F."/>
            <person name="Sakai Y."/>
            <person name="Yabe S."/>
            <person name="Yokota A."/>
            <person name="Sjamsuridzal W."/>
        </authorList>
    </citation>
    <scope>NUCLEOTIDE SEQUENCE [LARGE SCALE GENOMIC DNA]</scope>
    <source>
        <strain evidence="4 5">S3.2.2.5</strain>
    </source>
</reference>
<evidence type="ECO:0000313" key="5">
    <source>
        <dbReference type="Proteomes" id="UP001344906"/>
    </source>
</evidence>
<dbReference type="InterPro" id="IPR000182">
    <property type="entry name" value="GNAT_dom"/>
</dbReference>
<keyword evidence="1" id="KW-0808">Transferase</keyword>
<dbReference type="SUPFAM" id="SSF55729">
    <property type="entry name" value="Acyl-CoA N-acyltransferases (Nat)"/>
    <property type="match status" value="1"/>
</dbReference>
<accession>A0ABQ6FWL2</accession>
<comment type="caution">
    <text evidence="4">The sequence shown here is derived from an EMBL/GenBank/DDBJ whole genome shotgun (WGS) entry which is preliminary data.</text>
</comment>
<evidence type="ECO:0000256" key="1">
    <source>
        <dbReference type="ARBA" id="ARBA00022679"/>
    </source>
</evidence>
<protein>
    <submittedName>
        <fullName evidence="4">GNAT family N-acetyltransferase</fullName>
    </submittedName>
</protein>
<evidence type="ECO:0000313" key="4">
    <source>
        <dbReference type="EMBL" id="GLV58663.1"/>
    </source>
</evidence>
<dbReference type="Gene3D" id="3.40.630.30">
    <property type="match status" value="1"/>
</dbReference>
<dbReference type="Proteomes" id="UP001344906">
    <property type="component" value="Unassembled WGS sequence"/>
</dbReference>
<dbReference type="InterPro" id="IPR016181">
    <property type="entry name" value="Acyl_CoA_acyltransferase"/>
</dbReference>
<dbReference type="PANTHER" id="PTHR43877">
    <property type="entry name" value="AMINOALKYLPHOSPHONATE N-ACETYLTRANSFERASE-RELATED-RELATED"/>
    <property type="match status" value="1"/>
</dbReference>